<protein>
    <submittedName>
        <fullName evidence="1">Uncharacterized protein</fullName>
    </submittedName>
</protein>
<organism evidence="1 2">
    <name type="scientific">Coemansia guatemalensis</name>
    <dbReference type="NCBI Taxonomy" id="2761395"/>
    <lineage>
        <taxon>Eukaryota</taxon>
        <taxon>Fungi</taxon>
        <taxon>Fungi incertae sedis</taxon>
        <taxon>Zoopagomycota</taxon>
        <taxon>Kickxellomycotina</taxon>
        <taxon>Kickxellomycetes</taxon>
        <taxon>Kickxellales</taxon>
        <taxon>Kickxellaceae</taxon>
        <taxon>Coemansia</taxon>
    </lineage>
</organism>
<evidence type="ECO:0000313" key="2">
    <source>
        <dbReference type="Proteomes" id="UP001140094"/>
    </source>
</evidence>
<feature type="non-terminal residue" evidence="1">
    <location>
        <position position="1"/>
    </location>
</feature>
<dbReference type="Proteomes" id="UP001140094">
    <property type="component" value="Unassembled WGS sequence"/>
</dbReference>
<gene>
    <name evidence="1" type="ORF">H4R20_007167</name>
</gene>
<dbReference type="AlphaFoldDB" id="A0A9W8HTC3"/>
<evidence type="ECO:0000313" key="1">
    <source>
        <dbReference type="EMBL" id="KAJ2789507.1"/>
    </source>
</evidence>
<reference evidence="1" key="1">
    <citation type="submission" date="2022-07" db="EMBL/GenBank/DDBJ databases">
        <title>Phylogenomic reconstructions and comparative analyses of Kickxellomycotina fungi.</title>
        <authorList>
            <person name="Reynolds N.K."/>
            <person name="Stajich J.E."/>
            <person name="Barry K."/>
            <person name="Grigoriev I.V."/>
            <person name="Crous P."/>
            <person name="Smith M.E."/>
        </authorList>
    </citation>
    <scope>NUCLEOTIDE SEQUENCE</scope>
    <source>
        <strain evidence="1">NRRL 1565</strain>
    </source>
</reference>
<comment type="caution">
    <text evidence="1">The sequence shown here is derived from an EMBL/GenBank/DDBJ whole genome shotgun (WGS) entry which is preliminary data.</text>
</comment>
<accession>A0A9W8HTC3</accession>
<proteinExistence type="predicted"/>
<keyword evidence="2" id="KW-1185">Reference proteome</keyword>
<dbReference type="OrthoDB" id="17066at2759"/>
<dbReference type="EMBL" id="JANBUO010003785">
    <property type="protein sequence ID" value="KAJ2789507.1"/>
    <property type="molecule type" value="Genomic_DNA"/>
</dbReference>
<name>A0A9W8HTC3_9FUNG</name>
<sequence>TDHDTSNNTSAVPLFSFGSLRLYSDLASGACEAYDRAMDTRYKHIAELENTIKYLEGVADVLPSGALDSDAQLVKLLVWQHSPGLKDAQLDVPGRNSIITLADFDELLALES</sequence>